<protein>
    <recommendedName>
        <fullName evidence="2">soluble epoxide hydrolase</fullName>
        <ecNumber evidence="2">3.3.2.10</ecNumber>
    </recommendedName>
</protein>
<comment type="similarity">
    <text evidence="4">Belongs to the AB hydrolase superfamily. Epoxide hydrolase family.</text>
</comment>
<evidence type="ECO:0000256" key="8">
    <source>
        <dbReference type="SAM" id="MobiDB-lite"/>
    </source>
</evidence>
<dbReference type="GO" id="GO:0004301">
    <property type="term" value="F:epoxide hydrolase activity"/>
    <property type="evidence" value="ECO:0007669"/>
    <property type="project" value="UniProtKB-EC"/>
</dbReference>
<dbReference type="InterPro" id="IPR000073">
    <property type="entry name" value="AB_hydrolase_1"/>
</dbReference>
<comment type="function">
    <text evidence="6">Epoxide hydrolase involved in the biosynthesis of cucurbitacin and mogroside tetracyclic triterpene natural products (e.g. siamenoside I and mogrosides IV, V and VI). Cucurbitacins have cytotoxic properties and exhibit deterrent taste as a defense barrier against herbivores. Mogrosides are nonsugar highly oxygenated compounds used as high-intensity zero-calorie sweeteners; they also possess pharmacological properties such as regulating immunity, lowering blood sugar and lipid levels, protecting the liver, and acting as antioxidants and antitumor agents. Catalyzes the hydrolysis of aromatic epoxide-containing substrates, such as the conversion of 24,25-epoxycucurbitadienol to 24,25-dihydroxycucurbitadienol.</text>
</comment>
<evidence type="ECO:0000256" key="1">
    <source>
        <dbReference type="ARBA" id="ARBA00004721"/>
    </source>
</evidence>
<dbReference type="OrthoDB" id="7130006at2759"/>
<dbReference type="PRINTS" id="PR00111">
    <property type="entry name" value="ABHYDROLASE"/>
</dbReference>
<proteinExistence type="inferred from homology"/>
<gene>
    <name evidence="10" type="ORF">HHK36_020811</name>
</gene>
<keyword evidence="11" id="KW-1185">Reference proteome</keyword>
<evidence type="ECO:0000256" key="2">
    <source>
        <dbReference type="ARBA" id="ARBA00013006"/>
    </source>
</evidence>
<sequence>MQYSDGLEVVSIQDGLVIITSTVETQAKQPQLKSPEREREREREREMEGIEHRMVRVNGINMHIAEIGEGPVVLFLHGFPELWYSWRHQMLYLSANGYRAVAPDLRGFGDTDAPASLSSYTYFQIIGDLIALIDSLGQDQVFVVGHDWGAMIAWYICLFRPDRVKALVNISVEFKPRHPSGKPVEKLRAFYGDEYYMCRFQEPGEAEDVCAHDGTATVIKKFLTYRHPGPLMVPKETGFGGSPGSTITLPSWLSEEDVNYYVSKFDEKGFTGGLNYYRAVDLNWELTAPWTGAQVKVPVKFIVGDLDLTYHMPGVKEYIHDGGFKKDVPFLQEVVVMEEVGHFINQEKPAEINKHIYDFIQKF</sequence>
<dbReference type="FunFam" id="3.40.50.1820:FF:000161">
    <property type="entry name" value="Epoxide hydrolase"/>
    <property type="match status" value="1"/>
</dbReference>
<organism evidence="10 11">
    <name type="scientific">Tetracentron sinense</name>
    <name type="common">Spur-leaf</name>
    <dbReference type="NCBI Taxonomy" id="13715"/>
    <lineage>
        <taxon>Eukaryota</taxon>
        <taxon>Viridiplantae</taxon>
        <taxon>Streptophyta</taxon>
        <taxon>Embryophyta</taxon>
        <taxon>Tracheophyta</taxon>
        <taxon>Spermatophyta</taxon>
        <taxon>Magnoliopsida</taxon>
        <taxon>Trochodendrales</taxon>
        <taxon>Trochodendraceae</taxon>
        <taxon>Tetracentron</taxon>
    </lineage>
</organism>
<reference evidence="10 11" key="1">
    <citation type="submission" date="2020-04" db="EMBL/GenBank/DDBJ databases">
        <title>Plant Genome Project.</title>
        <authorList>
            <person name="Zhang R.-G."/>
        </authorList>
    </citation>
    <scope>NUCLEOTIDE SEQUENCE [LARGE SCALE GENOMIC DNA]</scope>
    <source>
        <strain evidence="10">YNK0</strain>
        <tissue evidence="10">Leaf</tissue>
    </source>
</reference>
<comment type="caution">
    <text evidence="10">The sequence shown here is derived from an EMBL/GenBank/DDBJ whole genome shotgun (WGS) entry which is preliminary data.</text>
</comment>
<comment type="catalytic activity">
    <reaction evidence="7">
        <text>(24S)-24,25-epoxycucurbitadienol + H2O = (24R)-24,25-dihydroxycucurbitadienol</text>
        <dbReference type="Rhea" id="RHEA:81855"/>
        <dbReference type="ChEBI" id="CHEBI:15377"/>
        <dbReference type="ChEBI" id="CHEBI:229949"/>
        <dbReference type="ChEBI" id="CHEBI:229950"/>
    </reaction>
    <physiologicalReaction direction="left-to-right" evidence="7">
        <dbReference type="Rhea" id="RHEA:81856"/>
    </physiologicalReaction>
</comment>
<dbReference type="Gene3D" id="3.40.50.1820">
    <property type="entry name" value="alpha/beta hydrolase"/>
    <property type="match status" value="1"/>
</dbReference>
<dbReference type="PRINTS" id="PR00412">
    <property type="entry name" value="EPOXHYDRLASE"/>
</dbReference>
<dbReference type="Pfam" id="PF00561">
    <property type="entry name" value="Abhydrolase_1"/>
    <property type="match status" value="1"/>
</dbReference>
<evidence type="ECO:0000313" key="10">
    <source>
        <dbReference type="EMBL" id="KAF8394597.1"/>
    </source>
</evidence>
<dbReference type="Proteomes" id="UP000655225">
    <property type="component" value="Unassembled WGS sequence"/>
</dbReference>
<name>A0A834Z0H5_TETSI</name>
<comment type="pathway">
    <text evidence="1">Secondary metabolite biosynthesis; terpenoid biosynthesis.</text>
</comment>
<accession>A0A834Z0H5</accession>
<dbReference type="EMBL" id="JABCRI010000014">
    <property type="protein sequence ID" value="KAF8394597.1"/>
    <property type="molecule type" value="Genomic_DNA"/>
</dbReference>
<dbReference type="SUPFAM" id="SSF53474">
    <property type="entry name" value="alpha/beta-Hydrolases"/>
    <property type="match status" value="1"/>
</dbReference>
<evidence type="ECO:0000256" key="7">
    <source>
        <dbReference type="ARBA" id="ARBA00093212"/>
    </source>
</evidence>
<comment type="catalytic activity">
    <reaction evidence="5">
        <text>an epoxide + H2O = an ethanediol</text>
        <dbReference type="Rhea" id="RHEA:19037"/>
        <dbReference type="ChEBI" id="CHEBI:15377"/>
        <dbReference type="ChEBI" id="CHEBI:32955"/>
        <dbReference type="ChEBI" id="CHEBI:140594"/>
        <dbReference type="EC" id="3.3.2.10"/>
    </reaction>
    <physiologicalReaction direction="left-to-right" evidence="5">
        <dbReference type="Rhea" id="RHEA:19038"/>
    </physiologicalReaction>
</comment>
<dbReference type="EC" id="3.3.2.10" evidence="2"/>
<evidence type="ECO:0000256" key="6">
    <source>
        <dbReference type="ARBA" id="ARBA00058358"/>
    </source>
</evidence>
<dbReference type="PANTHER" id="PTHR43329">
    <property type="entry name" value="EPOXIDE HYDROLASE"/>
    <property type="match status" value="1"/>
</dbReference>
<evidence type="ECO:0000259" key="9">
    <source>
        <dbReference type="Pfam" id="PF00561"/>
    </source>
</evidence>
<dbReference type="OMA" id="PWTLAKI"/>
<evidence type="ECO:0000256" key="5">
    <source>
        <dbReference type="ARBA" id="ARBA00051067"/>
    </source>
</evidence>
<dbReference type="AlphaFoldDB" id="A0A834Z0H5"/>
<evidence type="ECO:0000256" key="3">
    <source>
        <dbReference type="ARBA" id="ARBA00022801"/>
    </source>
</evidence>
<keyword evidence="3" id="KW-0378">Hydrolase</keyword>
<feature type="region of interest" description="Disordered" evidence="8">
    <location>
        <begin position="27"/>
        <end position="46"/>
    </location>
</feature>
<dbReference type="InterPro" id="IPR029058">
    <property type="entry name" value="AB_hydrolase_fold"/>
</dbReference>
<feature type="compositionally biased region" description="Basic and acidic residues" evidence="8">
    <location>
        <begin position="34"/>
        <end position="46"/>
    </location>
</feature>
<feature type="domain" description="AB hydrolase-1" evidence="9">
    <location>
        <begin position="71"/>
        <end position="182"/>
    </location>
</feature>
<evidence type="ECO:0000313" key="11">
    <source>
        <dbReference type="Proteomes" id="UP000655225"/>
    </source>
</evidence>
<evidence type="ECO:0000256" key="4">
    <source>
        <dbReference type="ARBA" id="ARBA00038334"/>
    </source>
</evidence>
<dbReference type="InterPro" id="IPR000639">
    <property type="entry name" value="Epox_hydrolase-like"/>
</dbReference>